<evidence type="ECO:0000256" key="5">
    <source>
        <dbReference type="ARBA" id="ARBA00023002"/>
    </source>
</evidence>
<keyword evidence="3" id="KW-0285">Flavoprotein</keyword>
<protein>
    <submittedName>
        <fullName evidence="7">FAD-binding protein</fullName>
    </submittedName>
</protein>
<keyword evidence="5" id="KW-0560">Oxidoreductase</keyword>
<evidence type="ECO:0000313" key="7">
    <source>
        <dbReference type="EMBL" id="WPR90902.1"/>
    </source>
</evidence>
<dbReference type="InterPro" id="IPR012951">
    <property type="entry name" value="BBE"/>
</dbReference>
<name>A0ABZ0STD7_9MICO</name>
<dbReference type="Gene3D" id="3.30.43.10">
    <property type="entry name" value="Uridine Diphospho-n-acetylenolpyruvylglucosamine Reductase, domain 2"/>
    <property type="match status" value="1"/>
</dbReference>
<dbReference type="InterPro" id="IPR016169">
    <property type="entry name" value="FAD-bd_PCMH_sub2"/>
</dbReference>
<reference evidence="7 8" key="1">
    <citation type="submission" date="2023-11" db="EMBL/GenBank/DDBJ databases">
        <title>Genome sequence of Microbacterium rhizosphaerae KACC 19337.</title>
        <authorList>
            <person name="Choi H."/>
            <person name="Kim S."/>
            <person name="Kim Y."/>
            <person name="Kwon S.-W."/>
            <person name="Heo J."/>
        </authorList>
    </citation>
    <scope>NUCLEOTIDE SEQUENCE [LARGE SCALE GENOMIC DNA]</scope>
    <source>
        <strain evidence="7 8">KACC 19337</strain>
    </source>
</reference>
<dbReference type="PANTHER" id="PTHR42973">
    <property type="entry name" value="BINDING OXIDOREDUCTASE, PUTATIVE (AFU_ORTHOLOGUE AFUA_1G17690)-RELATED"/>
    <property type="match status" value="1"/>
</dbReference>
<dbReference type="Pfam" id="PF01565">
    <property type="entry name" value="FAD_binding_4"/>
    <property type="match status" value="1"/>
</dbReference>
<dbReference type="PANTHER" id="PTHR42973:SF39">
    <property type="entry name" value="FAD-BINDING PCMH-TYPE DOMAIN-CONTAINING PROTEIN"/>
    <property type="match status" value="1"/>
</dbReference>
<dbReference type="InterPro" id="IPR050416">
    <property type="entry name" value="FAD-linked_Oxidoreductase"/>
</dbReference>
<dbReference type="SUPFAM" id="SSF56176">
    <property type="entry name" value="FAD-binding/transporter-associated domain-like"/>
    <property type="match status" value="1"/>
</dbReference>
<dbReference type="PROSITE" id="PS51387">
    <property type="entry name" value="FAD_PCMH"/>
    <property type="match status" value="1"/>
</dbReference>
<dbReference type="InterPro" id="IPR006094">
    <property type="entry name" value="Oxid_FAD_bind_N"/>
</dbReference>
<dbReference type="InterPro" id="IPR036318">
    <property type="entry name" value="FAD-bd_PCMH-like_sf"/>
</dbReference>
<evidence type="ECO:0000256" key="3">
    <source>
        <dbReference type="ARBA" id="ARBA00022630"/>
    </source>
</evidence>
<dbReference type="RefSeq" id="WP_320943605.1">
    <property type="nucleotide sequence ID" value="NZ_BAABEU010000004.1"/>
</dbReference>
<sequence length="463" mass="48272">MSDMTLTLSVPALRELVGDLSGSIVVPGDDDWNDARRAWNLAVDQQPAAVALPETADDVAAIVRAAADLGLRVAAQTTGHNAGPLSNAPLDDTILLRTSAMRGVTVDAENRCARVEAGAVWAEVVEPAARVGLAALAGSAADVGVAGYVLGGGLSWLARAKGLAANHVLAFEVVTADGERRTVDAEHDAELFWALRGGGGNFAVVTAIHLRLFPITSVQAGALLWPAERAEAVLSAWRQWTRTVPDELTSVGRILHLPPMPELPPHLAGRSLVAIEAVSLLDAELTAALLAPLRALAPEIDTFHETPMTDLHLLHMDPPGPVPGMGDGMLLETVDADALAAMVEATGAGSGTALLSMELRHLGGALSPDRAPADGGAVAAFDAEFAAFAVGIAPHPQAAAAVHASLARVMTALAPWRAAQSYINFVESSRAADEMWDDGLDRLRAVKSAYDPLRVIRSNHPVD</sequence>
<evidence type="ECO:0000256" key="4">
    <source>
        <dbReference type="ARBA" id="ARBA00022827"/>
    </source>
</evidence>
<evidence type="ECO:0000259" key="6">
    <source>
        <dbReference type="PROSITE" id="PS51387"/>
    </source>
</evidence>
<evidence type="ECO:0000313" key="8">
    <source>
        <dbReference type="Proteomes" id="UP001323798"/>
    </source>
</evidence>
<dbReference type="InterPro" id="IPR016167">
    <property type="entry name" value="FAD-bd_PCMH_sub1"/>
</dbReference>
<dbReference type="EMBL" id="CP139368">
    <property type="protein sequence ID" value="WPR90902.1"/>
    <property type="molecule type" value="Genomic_DNA"/>
</dbReference>
<gene>
    <name evidence="7" type="ORF">SM116_06300</name>
</gene>
<dbReference type="Gene3D" id="3.30.465.10">
    <property type="match status" value="1"/>
</dbReference>
<comment type="cofactor">
    <cofactor evidence="1">
        <name>FAD</name>
        <dbReference type="ChEBI" id="CHEBI:57692"/>
    </cofactor>
</comment>
<organism evidence="7 8">
    <name type="scientific">Microbacterium rhizosphaerae</name>
    <dbReference type="NCBI Taxonomy" id="1678237"/>
    <lineage>
        <taxon>Bacteria</taxon>
        <taxon>Bacillati</taxon>
        <taxon>Actinomycetota</taxon>
        <taxon>Actinomycetes</taxon>
        <taxon>Micrococcales</taxon>
        <taxon>Microbacteriaceae</taxon>
        <taxon>Microbacterium</taxon>
    </lineage>
</organism>
<proteinExistence type="inferred from homology"/>
<keyword evidence="4" id="KW-0274">FAD</keyword>
<dbReference type="InterPro" id="IPR016166">
    <property type="entry name" value="FAD-bd_PCMH"/>
</dbReference>
<dbReference type="Pfam" id="PF08031">
    <property type="entry name" value="BBE"/>
    <property type="match status" value="1"/>
</dbReference>
<feature type="domain" description="FAD-binding PCMH-type" evidence="6">
    <location>
        <begin position="43"/>
        <end position="215"/>
    </location>
</feature>
<dbReference type="Gene3D" id="3.40.462.20">
    <property type="match status" value="1"/>
</dbReference>
<evidence type="ECO:0000256" key="2">
    <source>
        <dbReference type="ARBA" id="ARBA00005466"/>
    </source>
</evidence>
<comment type="similarity">
    <text evidence="2">Belongs to the oxygen-dependent FAD-linked oxidoreductase family.</text>
</comment>
<evidence type="ECO:0000256" key="1">
    <source>
        <dbReference type="ARBA" id="ARBA00001974"/>
    </source>
</evidence>
<dbReference type="Proteomes" id="UP001323798">
    <property type="component" value="Chromosome"/>
</dbReference>
<accession>A0ABZ0STD7</accession>
<keyword evidence="8" id="KW-1185">Reference proteome</keyword>